<accession>A9NMV4</accession>
<feature type="signal peptide" evidence="1">
    <location>
        <begin position="1"/>
        <end position="22"/>
    </location>
</feature>
<name>A9NMV4_PICSI</name>
<dbReference type="AlphaFoldDB" id="A9NMV4"/>
<feature type="chain" id="PRO_5002739495" description="Lipoprotein" evidence="1">
    <location>
        <begin position="23"/>
        <end position="46"/>
    </location>
</feature>
<evidence type="ECO:0000256" key="1">
    <source>
        <dbReference type="SAM" id="SignalP"/>
    </source>
</evidence>
<sequence>MSMHSLGLFLLFSACHHPRIVSQRSSNAHQPSGLFCPLQHADALLH</sequence>
<evidence type="ECO:0000313" key="2">
    <source>
        <dbReference type="EMBL" id="ABK21965.1"/>
    </source>
</evidence>
<reference evidence="2" key="1">
    <citation type="journal article" date="2008" name="BMC Genomics">
        <title>A conifer genomics resource of 200,000 spruce (Picea spp.) ESTs and 6,464 high-quality, sequence-finished full-length cDNAs for Sitka spruce (Picea sitchensis).</title>
        <authorList>
            <person name="Ralph S.G."/>
            <person name="Chun H.J."/>
            <person name="Kolosova N."/>
            <person name="Cooper D."/>
            <person name="Oddy C."/>
            <person name="Ritland C.E."/>
            <person name="Kirkpatrick R."/>
            <person name="Moore R."/>
            <person name="Barber S."/>
            <person name="Holt R.A."/>
            <person name="Jones S.J."/>
            <person name="Marra M.A."/>
            <person name="Douglas C.J."/>
            <person name="Ritland K."/>
            <person name="Bohlmann J."/>
        </authorList>
    </citation>
    <scope>NUCLEOTIDE SEQUENCE</scope>
    <source>
        <tissue evidence="2">Green portion of the leader tissue</tissue>
    </source>
</reference>
<dbReference type="EMBL" id="EF082609">
    <property type="protein sequence ID" value="ABK21965.1"/>
    <property type="molecule type" value="mRNA"/>
</dbReference>
<proteinExistence type="evidence at transcript level"/>
<keyword evidence="1" id="KW-0732">Signal</keyword>
<evidence type="ECO:0008006" key="3">
    <source>
        <dbReference type="Google" id="ProtNLM"/>
    </source>
</evidence>
<organism evidence="2">
    <name type="scientific">Picea sitchensis</name>
    <name type="common">Sitka spruce</name>
    <name type="synonym">Pinus sitchensis</name>
    <dbReference type="NCBI Taxonomy" id="3332"/>
    <lineage>
        <taxon>Eukaryota</taxon>
        <taxon>Viridiplantae</taxon>
        <taxon>Streptophyta</taxon>
        <taxon>Embryophyta</taxon>
        <taxon>Tracheophyta</taxon>
        <taxon>Spermatophyta</taxon>
        <taxon>Pinopsida</taxon>
        <taxon>Pinidae</taxon>
        <taxon>Conifers I</taxon>
        <taxon>Pinales</taxon>
        <taxon>Pinaceae</taxon>
        <taxon>Picea</taxon>
    </lineage>
</organism>
<protein>
    <recommendedName>
        <fullName evidence="3">Lipoprotein</fullName>
    </recommendedName>
</protein>